<evidence type="ECO:0000313" key="3">
    <source>
        <dbReference type="Proteomes" id="UP000287651"/>
    </source>
</evidence>
<evidence type="ECO:0000256" key="1">
    <source>
        <dbReference type="SAM" id="Phobius"/>
    </source>
</evidence>
<dbReference type="AlphaFoldDB" id="A0A427BAW2"/>
<comment type="caution">
    <text evidence="2">The sequence shown here is derived from an EMBL/GenBank/DDBJ whole genome shotgun (WGS) entry which is preliminary data.</text>
</comment>
<gene>
    <name evidence="2" type="ORF">B296_00002966</name>
</gene>
<organism evidence="2 3">
    <name type="scientific">Ensete ventricosum</name>
    <name type="common">Abyssinian banana</name>
    <name type="synonym">Musa ensete</name>
    <dbReference type="NCBI Taxonomy" id="4639"/>
    <lineage>
        <taxon>Eukaryota</taxon>
        <taxon>Viridiplantae</taxon>
        <taxon>Streptophyta</taxon>
        <taxon>Embryophyta</taxon>
        <taxon>Tracheophyta</taxon>
        <taxon>Spermatophyta</taxon>
        <taxon>Magnoliopsida</taxon>
        <taxon>Liliopsida</taxon>
        <taxon>Zingiberales</taxon>
        <taxon>Musaceae</taxon>
        <taxon>Ensete</taxon>
    </lineage>
</organism>
<proteinExistence type="predicted"/>
<feature type="transmembrane region" description="Helical" evidence="1">
    <location>
        <begin position="16"/>
        <end position="32"/>
    </location>
</feature>
<keyword evidence="1" id="KW-1133">Transmembrane helix</keyword>
<name>A0A427BAW2_ENSVE</name>
<evidence type="ECO:0000313" key="2">
    <source>
        <dbReference type="EMBL" id="RRT85598.1"/>
    </source>
</evidence>
<keyword evidence="1" id="KW-0812">Transmembrane</keyword>
<accession>A0A427BAW2</accession>
<dbReference type="Proteomes" id="UP000287651">
    <property type="component" value="Unassembled WGS sequence"/>
</dbReference>
<sequence length="105" mass="11547">MKGRGQSGGSRGEGPTALWLIRIAIIFRLFIFPDRRLAPAVVPDVTWHDARSPLEVSRGDSPLRKCARAAGERGDVRIGDHLLFAGEEIQETAVPAPGCHWPRRP</sequence>
<keyword evidence="1" id="KW-0472">Membrane</keyword>
<dbReference type="EMBL" id="AMZH03000090">
    <property type="protein sequence ID" value="RRT85598.1"/>
    <property type="molecule type" value="Genomic_DNA"/>
</dbReference>
<reference evidence="2 3" key="1">
    <citation type="journal article" date="2014" name="Agronomy (Basel)">
        <title>A Draft Genome Sequence for Ensete ventricosum, the Drought-Tolerant Tree Against Hunger.</title>
        <authorList>
            <person name="Harrison J."/>
            <person name="Moore K.A."/>
            <person name="Paszkiewicz K."/>
            <person name="Jones T."/>
            <person name="Grant M."/>
            <person name="Ambacheew D."/>
            <person name="Muzemil S."/>
            <person name="Studholme D.J."/>
        </authorList>
    </citation>
    <scope>NUCLEOTIDE SEQUENCE [LARGE SCALE GENOMIC DNA]</scope>
</reference>
<protein>
    <submittedName>
        <fullName evidence="2">Uncharacterized protein</fullName>
    </submittedName>
</protein>